<evidence type="ECO:0000259" key="1">
    <source>
        <dbReference type="PROSITE" id="PS50181"/>
    </source>
</evidence>
<evidence type="ECO:0000313" key="3">
    <source>
        <dbReference type="Proteomes" id="UP000236291"/>
    </source>
</evidence>
<dbReference type="PROSITE" id="PS50181">
    <property type="entry name" value="FBOX"/>
    <property type="match status" value="1"/>
</dbReference>
<dbReference type="NCBIfam" id="TIGR01640">
    <property type="entry name" value="F_box_assoc_1"/>
    <property type="match status" value="1"/>
</dbReference>
<name>A0A2K3P136_TRIPR</name>
<dbReference type="ExpressionAtlas" id="A0A2K3P136">
    <property type="expression patterns" value="baseline"/>
</dbReference>
<dbReference type="Proteomes" id="UP000236291">
    <property type="component" value="Unassembled WGS sequence"/>
</dbReference>
<dbReference type="InterPro" id="IPR001810">
    <property type="entry name" value="F-box_dom"/>
</dbReference>
<dbReference type="AlphaFoldDB" id="A0A2K3P136"/>
<dbReference type="InterPro" id="IPR036047">
    <property type="entry name" value="F-box-like_dom_sf"/>
</dbReference>
<reference evidence="2 3" key="2">
    <citation type="journal article" date="2017" name="Front. Plant Sci.">
        <title>Gene Classification and Mining of Molecular Markers Useful in Red Clover (Trifolium pratense) Breeding.</title>
        <authorList>
            <person name="Istvanek J."/>
            <person name="Dluhosova J."/>
            <person name="Dluhos P."/>
            <person name="Patkova L."/>
            <person name="Nedelnik J."/>
            <person name="Repkova J."/>
        </authorList>
    </citation>
    <scope>NUCLEOTIDE SEQUENCE [LARGE SCALE GENOMIC DNA]</scope>
    <source>
        <strain evidence="3">cv. Tatra</strain>
        <tissue evidence="2">Young leaves</tissue>
    </source>
</reference>
<dbReference type="InterPro" id="IPR006527">
    <property type="entry name" value="F-box-assoc_dom_typ1"/>
</dbReference>
<gene>
    <name evidence="2" type="ORF">L195_g005493</name>
</gene>
<protein>
    <submittedName>
        <fullName evidence="2">F-box/kelch-repeat protein</fullName>
    </submittedName>
</protein>
<sequence>METKKTLPYLPEDLIIKILLRLQVKSLIRFKCISTDYIVSHLEFFSLRDNTWKEIEGTLFPYLNFSDGPPVGSLFKEVIHWLVFRVDISMYVIVAFDLMERKLLDMHLPDEFDGEHDYTGLWVFGEFLSVWAMDCDDNKFEIWVMKEYKVHSSWTKTHVISLDGIPINSPLCSTKSGDIIGTYDSAELIKYNDKGEFLEHTAYCNDSGTSQMALYVESLLSLPAANEQA</sequence>
<dbReference type="PANTHER" id="PTHR31672:SF13">
    <property type="entry name" value="F-BOX PROTEIN CPR30-LIKE"/>
    <property type="match status" value="1"/>
</dbReference>
<reference evidence="2 3" key="1">
    <citation type="journal article" date="2014" name="Am. J. Bot.">
        <title>Genome assembly and annotation for red clover (Trifolium pratense; Fabaceae).</title>
        <authorList>
            <person name="Istvanek J."/>
            <person name="Jaros M."/>
            <person name="Krenek A."/>
            <person name="Repkova J."/>
        </authorList>
    </citation>
    <scope>NUCLEOTIDE SEQUENCE [LARGE SCALE GENOMIC DNA]</scope>
    <source>
        <strain evidence="3">cv. Tatra</strain>
        <tissue evidence="2">Young leaves</tissue>
    </source>
</reference>
<dbReference type="SUPFAM" id="SSF81383">
    <property type="entry name" value="F-box domain"/>
    <property type="match status" value="1"/>
</dbReference>
<organism evidence="2 3">
    <name type="scientific">Trifolium pratense</name>
    <name type="common">Red clover</name>
    <dbReference type="NCBI Taxonomy" id="57577"/>
    <lineage>
        <taxon>Eukaryota</taxon>
        <taxon>Viridiplantae</taxon>
        <taxon>Streptophyta</taxon>
        <taxon>Embryophyta</taxon>
        <taxon>Tracheophyta</taxon>
        <taxon>Spermatophyta</taxon>
        <taxon>Magnoliopsida</taxon>
        <taxon>eudicotyledons</taxon>
        <taxon>Gunneridae</taxon>
        <taxon>Pentapetalae</taxon>
        <taxon>rosids</taxon>
        <taxon>fabids</taxon>
        <taxon>Fabales</taxon>
        <taxon>Fabaceae</taxon>
        <taxon>Papilionoideae</taxon>
        <taxon>50 kb inversion clade</taxon>
        <taxon>NPAAA clade</taxon>
        <taxon>Hologalegina</taxon>
        <taxon>IRL clade</taxon>
        <taxon>Trifolieae</taxon>
        <taxon>Trifolium</taxon>
    </lineage>
</organism>
<evidence type="ECO:0000313" key="2">
    <source>
        <dbReference type="EMBL" id="PNY08953.1"/>
    </source>
</evidence>
<dbReference type="InterPro" id="IPR017451">
    <property type="entry name" value="F-box-assoc_interact_dom"/>
</dbReference>
<accession>A0A2K3P136</accession>
<feature type="domain" description="F-box" evidence="1">
    <location>
        <begin position="4"/>
        <end position="55"/>
    </location>
</feature>
<comment type="caution">
    <text evidence="2">The sequence shown here is derived from an EMBL/GenBank/DDBJ whole genome shotgun (WGS) entry which is preliminary data.</text>
</comment>
<proteinExistence type="predicted"/>
<dbReference type="Pfam" id="PF07734">
    <property type="entry name" value="FBA_1"/>
    <property type="match status" value="1"/>
</dbReference>
<dbReference type="PANTHER" id="PTHR31672">
    <property type="entry name" value="BNACNNG10540D PROTEIN"/>
    <property type="match status" value="1"/>
</dbReference>
<dbReference type="InterPro" id="IPR050796">
    <property type="entry name" value="SCF_F-box_component"/>
</dbReference>
<dbReference type="EMBL" id="ASHM01002839">
    <property type="protein sequence ID" value="PNY08953.1"/>
    <property type="molecule type" value="Genomic_DNA"/>
</dbReference>